<comment type="caution">
    <text evidence="3">The sequence shown here is derived from an EMBL/GenBank/DDBJ whole genome shotgun (WGS) entry which is preliminary data.</text>
</comment>
<dbReference type="Proteomes" id="UP000812270">
    <property type="component" value="Unassembled WGS sequence"/>
</dbReference>
<feature type="domain" description="Glycosyl transferase family 1" evidence="1">
    <location>
        <begin position="210"/>
        <end position="347"/>
    </location>
</feature>
<accession>A0A9E2S7Y1</accession>
<dbReference type="RefSeq" id="WP_217789932.1">
    <property type="nucleotide sequence ID" value="NZ_JAHSPG010000002.1"/>
</dbReference>
<dbReference type="Pfam" id="PF13439">
    <property type="entry name" value="Glyco_transf_4"/>
    <property type="match status" value="1"/>
</dbReference>
<dbReference type="PANTHER" id="PTHR45947:SF13">
    <property type="entry name" value="TRANSFERASE"/>
    <property type="match status" value="1"/>
</dbReference>
<reference evidence="3" key="1">
    <citation type="submission" date="2021-06" db="EMBL/GenBank/DDBJ databases">
        <authorList>
            <person name="Huq M.A."/>
        </authorList>
    </citation>
    <scope>NUCLEOTIDE SEQUENCE</scope>
    <source>
        <strain evidence="3">MAH-26</strain>
    </source>
</reference>
<dbReference type="Pfam" id="PF00534">
    <property type="entry name" value="Glycos_transf_1"/>
    <property type="match status" value="1"/>
</dbReference>
<dbReference type="GO" id="GO:0016757">
    <property type="term" value="F:glycosyltransferase activity"/>
    <property type="evidence" value="ECO:0007669"/>
    <property type="project" value="InterPro"/>
</dbReference>
<dbReference type="PANTHER" id="PTHR45947">
    <property type="entry name" value="SULFOQUINOVOSYL TRANSFERASE SQD2"/>
    <property type="match status" value="1"/>
</dbReference>
<organism evidence="3 4">
    <name type="scientific">Pinibacter aurantiacus</name>
    <dbReference type="NCBI Taxonomy" id="2851599"/>
    <lineage>
        <taxon>Bacteria</taxon>
        <taxon>Pseudomonadati</taxon>
        <taxon>Bacteroidota</taxon>
        <taxon>Chitinophagia</taxon>
        <taxon>Chitinophagales</taxon>
        <taxon>Chitinophagaceae</taxon>
        <taxon>Pinibacter</taxon>
    </lineage>
</organism>
<dbReference type="InterPro" id="IPR028098">
    <property type="entry name" value="Glyco_trans_4-like_N"/>
</dbReference>
<dbReference type="AlphaFoldDB" id="A0A9E2S7Y1"/>
<evidence type="ECO:0000259" key="1">
    <source>
        <dbReference type="Pfam" id="PF00534"/>
    </source>
</evidence>
<feature type="domain" description="Glycosyltransferase subfamily 4-like N-terminal" evidence="2">
    <location>
        <begin position="19"/>
        <end position="110"/>
    </location>
</feature>
<evidence type="ECO:0000313" key="3">
    <source>
        <dbReference type="EMBL" id="MBV4356369.1"/>
    </source>
</evidence>
<dbReference type="InterPro" id="IPR050194">
    <property type="entry name" value="Glycosyltransferase_grp1"/>
</dbReference>
<keyword evidence="4" id="KW-1185">Reference proteome</keyword>
<sequence>MRILFIHNAYRQLGGEDVAVKQEMELLRAKGHSVELLNFNNEITEGGMSKLKFAISSIYNKRSYRKVRLIVETFKPDVAHVHNFFFNASPSVFFALKKMRVPVVATLHNYRLICANALLLRNNTPCELCVTKILPLSGIKYKCYHNSTVQSAVVTGISSVHKFIGTWKNLINRYILLTDFSKNVIINSALTLPNDKVTIKPNFVFDNGVGQDEREDFFLFVGRISIEKGIVTLLEAFSKHTKEKIVIVGDGPERARLEQQYQSFDNIEFAGQKSKNDVLNFMKKCKALIFPSIWYEGLPFTIIEAFSTGTPVITSRIGSMKDLVNDGFNGFLFEPGNAAQLVEILETFGNRASSHIYHNSRLTYLSKYTPDVNYEMLMTIYQQVLNTTKIKG</sequence>
<dbReference type="InterPro" id="IPR001296">
    <property type="entry name" value="Glyco_trans_1"/>
</dbReference>
<gene>
    <name evidence="3" type="ORF">KTO63_04355</name>
</gene>
<evidence type="ECO:0000313" key="4">
    <source>
        <dbReference type="Proteomes" id="UP000812270"/>
    </source>
</evidence>
<name>A0A9E2S7Y1_9BACT</name>
<dbReference type="CDD" id="cd03801">
    <property type="entry name" value="GT4_PimA-like"/>
    <property type="match status" value="1"/>
</dbReference>
<evidence type="ECO:0000259" key="2">
    <source>
        <dbReference type="Pfam" id="PF13439"/>
    </source>
</evidence>
<proteinExistence type="predicted"/>
<dbReference type="EMBL" id="JAHSPG010000002">
    <property type="protein sequence ID" value="MBV4356369.1"/>
    <property type="molecule type" value="Genomic_DNA"/>
</dbReference>
<protein>
    <submittedName>
        <fullName evidence="3">Glycosyltransferase family 4 protein</fullName>
    </submittedName>
</protein>